<dbReference type="InterPro" id="IPR027417">
    <property type="entry name" value="P-loop_NTPase"/>
</dbReference>
<organism evidence="3 4">
    <name type="scientific">Cuniculiplasma divulgatum</name>
    <dbReference type="NCBI Taxonomy" id="1673428"/>
    <lineage>
        <taxon>Archaea</taxon>
        <taxon>Methanobacteriati</taxon>
        <taxon>Thermoplasmatota</taxon>
        <taxon>Thermoplasmata</taxon>
        <taxon>Thermoplasmatales</taxon>
        <taxon>Cuniculiplasmataceae</taxon>
        <taxon>Cuniculiplasma</taxon>
    </lineage>
</organism>
<dbReference type="InterPro" id="IPR001482">
    <property type="entry name" value="T2SS/T4SS_dom"/>
</dbReference>
<dbReference type="PANTHER" id="PTHR30486">
    <property type="entry name" value="TWITCHING MOTILITY PROTEIN PILT"/>
    <property type="match status" value="1"/>
</dbReference>
<dbReference type="CDD" id="cd01130">
    <property type="entry name" value="VirB11-like_ATPase"/>
    <property type="match status" value="1"/>
</dbReference>
<gene>
    <name evidence="3" type="ORF">CSP5_0712</name>
</gene>
<dbReference type="Gene3D" id="3.30.450.380">
    <property type="match status" value="1"/>
</dbReference>
<evidence type="ECO:0000313" key="4">
    <source>
        <dbReference type="Proteomes" id="UP000195607"/>
    </source>
</evidence>
<dbReference type="EMBL" id="LT671858">
    <property type="protein sequence ID" value="SIM52668.1"/>
    <property type="molecule type" value="Genomic_DNA"/>
</dbReference>
<sequence length="529" mass="60801">MALFSKTKKKKTKKRKFLSRQVITPVRTVKRTNEDKFFQELIPGTVFSRVYFDRGATIFRYEVNEPEVKERVAKLYAKYRNEFIASITDPEMYNISGLTKDDAVDQFTKALRMTNSFTPDEMDSLTYYVERDIKGFGKIDPIMRDANIEDISCDAPGVPVFVYHKAFGFIPTNIIYDDVEELETFVKKILQDVGRHISISNPIVDATLEDGSRISASIGKYITNKGSSFTIRKFKEEPLTPLDLIQRSLCNTRVFAYFWLLTEYGGNVMVVGGTATGKTTLMNAILLFIPAQKKIVSIEDTREINLVHENWVPMVTRTGYGKLDPETGKRAGEIDMFDLLTVTMRQRPSYVIVGEVRGAEAFTLFQAMSIGRYVYGTFHADDISTFIHRMESKPINIPRNLLLTLDVAVILQNVTDDRGSRRRIKTISEIAGQDSISKDILINNAFILNEQSDTQNYSGFSYAIKKIAEKEGKFEDELEKEIDLRTRILDKMIEKGISNYKDFYYMVNQFYKDRRRVFQSLDMTEEIQV</sequence>
<proteinExistence type="inferred from homology"/>
<feature type="domain" description="Bacterial type II secretion system protein E" evidence="2">
    <location>
        <begin position="193"/>
        <end position="415"/>
    </location>
</feature>
<dbReference type="Proteomes" id="UP000195607">
    <property type="component" value="Chromosome I"/>
</dbReference>
<dbReference type="GeneID" id="41587990"/>
<accession>A0A1N5TXC9</accession>
<comment type="similarity">
    <text evidence="1">Belongs to the GSP E family.</text>
</comment>
<dbReference type="AlphaFoldDB" id="A0A1N5TXC9"/>
<evidence type="ECO:0000256" key="1">
    <source>
        <dbReference type="ARBA" id="ARBA00006611"/>
    </source>
</evidence>
<dbReference type="PANTHER" id="PTHR30486:SF6">
    <property type="entry name" value="TYPE IV PILUS RETRACTATION ATPASE PILT"/>
    <property type="match status" value="1"/>
</dbReference>
<reference evidence="3 4" key="1">
    <citation type="submission" date="2016-04" db="EMBL/GenBank/DDBJ databases">
        <authorList>
            <person name="Evans L.H."/>
            <person name="Alamgir A."/>
            <person name="Owens N."/>
            <person name="Weber N.D."/>
            <person name="Virtaneva K."/>
            <person name="Barbian K."/>
            <person name="Babar A."/>
            <person name="Rosenke K."/>
        </authorList>
    </citation>
    <scope>NUCLEOTIDE SEQUENCE [LARGE SCALE GENOMIC DNA]</scope>
    <source>
        <strain evidence="4">S5(T) (JCM 30642 \VKM B-2941)</strain>
    </source>
</reference>
<dbReference type="Gene3D" id="3.40.50.300">
    <property type="entry name" value="P-loop containing nucleotide triphosphate hydrolases"/>
    <property type="match status" value="1"/>
</dbReference>
<dbReference type="GO" id="GO:0016887">
    <property type="term" value="F:ATP hydrolysis activity"/>
    <property type="evidence" value="ECO:0007669"/>
    <property type="project" value="InterPro"/>
</dbReference>
<dbReference type="Pfam" id="PF00437">
    <property type="entry name" value="T2SSE"/>
    <property type="match status" value="1"/>
</dbReference>
<name>A0A1N5TXC9_9ARCH</name>
<dbReference type="RefSeq" id="WP_021789553.1">
    <property type="nucleotide sequence ID" value="NZ_LT671858.1"/>
</dbReference>
<evidence type="ECO:0000313" key="3">
    <source>
        <dbReference type="EMBL" id="SIM52668.1"/>
    </source>
</evidence>
<dbReference type="InterPro" id="IPR050921">
    <property type="entry name" value="T4SS_GSP_E_ATPase"/>
</dbReference>
<dbReference type="SUPFAM" id="SSF52540">
    <property type="entry name" value="P-loop containing nucleoside triphosphate hydrolases"/>
    <property type="match status" value="1"/>
</dbReference>
<protein>
    <submittedName>
        <fullName evidence="3">Type II secretion system ATPase subunit</fullName>
    </submittedName>
</protein>
<evidence type="ECO:0000259" key="2">
    <source>
        <dbReference type="Pfam" id="PF00437"/>
    </source>
</evidence>